<proteinExistence type="predicted"/>
<reference evidence="2" key="2">
    <citation type="journal article" date="2015" name="Fish Shellfish Immunol.">
        <title>Early steps in the European eel (Anguilla anguilla)-Vibrio vulnificus interaction in the gills: Role of the RtxA13 toxin.</title>
        <authorList>
            <person name="Callol A."/>
            <person name="Pajuelo D."/>
            <person name="Ebbesson L."/>
            <person name="Teles M."/>
            <person name="MacKenzie S."/>
            <person name="Amaro C."/>
        </authorList>
    </citation>
    <scope>NUCLEOTIDE SEQUENCE</scope>
</reference>
<accession>A0A0E9W2D7</accession>
<evidence type="ECO:0000313" key="2">
    <source>
        <dbReference type="EMBL" id="JAH84559.1"/>
    </source>
</evidence>
<dbReference type="EMBL" id="GBXM01024018">
    <property type="protein sequence ID" value="JAH84559.1"/>
    <property type="molecule type" value="Transcribed_RNA"/>
</dbReference>
<evidence type="ECO:0000256" key="1">
    <source>
        <dbReference type="SAM" id="MobiDB-lite"/>
    </source>
</evidence>
<reference evidence="2" key="1">
    <citation type="submission" date="2014-11" db="EMBL/GenBank/DDBJ databases">
        <authorList>
            <person name="Amaro Gonzalez C."/>
        </authorList>
    </citation>
    <scope>NUCLEOTIDE SEQUENCE</scope>
</reference>
<protein>
    <submittedName>
        <fullName evidence="2">Uncharacterized protein</fullName>
    </submittedName>
</protein>
<dbReference type="AlphaFoldDB" id="A0A0E9W2D7"/>
<sequence>MPAGQSGIPLRSNTSTAATGLARPELTVQSLQSTAFLPEQLDILQKYSICVWSRDMARGQ</sequence>
<feature type="region of interest" description="Disordered" evidence="1">
    <location>
        <begin position="1"/>
        <end position="21"/>
    </location>
</feature>
<name>A0A0E9W2D7_ANGAN</name>
<organism evidence="2">
    <name type="scientific">Anguilla anguilla</name>
    <name type="common">European freshwater eel</name>
    <name type="synonym">Muraena anguilla</name>
    <dbReference type="NCBI Taxonomy" id="7936"/>
    <lineage>
        <taxon>Eukaryota</taxon>
        <taxon>Metazoa</taxon>
        <taxon>Chordata</taxon>
        <taxon>Craniata</taxon>
        <taxon>Vertebrata</taxon>
        <taxon>Euteleostomi</taxon>
        <taxon>Actinopterygii</taxon>
        <taxon>Neopterygii</taxon>
        <taxon>Teleostei</taxon>
        <taxon>Anguilliformes</taxon>
        <taxon>Anguillidae</taxon>
        <taxon>Anguilla</taxon>
    </lineage>
</organism>